<feature type="active site" description="Charge relay system" evidence="9">
    <location>
        <position position="1658"/>
    </location>
</feature>
<dbReference type="GO" id="GO:0004252">
    <property type="term" value="F:serine-type endopeptidase activity"/>
    <property type="evidence" value="ECO:0007669"/>
    <property type="project" value="UniProtKB-UniRule"/>
</dbReference>
<dbReference type="Gene3D" id="3.30.70.80">
    <property type="entry name" value="Peptidase S8 propeptide/proteinase inhibitor I9"/>
    <property type="match status" value="3"/>
</dbReference>
<dbReference type="Pfam" id="PF05922">
    <property type="entry name" value="Inhibitor_I9"/>
    <property type="match status" value="3"/>
</dbReference>
<feature type="transmembrane region" description="Helical" evidence="11">
    <location>
        <begin position="1460"/>
        <end position="1480"/>
    </location>
</feature>
<sequence length="2013" mass="215078">MAKSEMPGSFSHHREWYASTVRSITVASSSTKLEAEDPARRILYSYETAFHGFAARLSEAEAEQLESSGIPGVVSVLPETVYELHTTRSPEFLGIGPDVSSSVWSSVLADHDAVVGVLDTGIWPESPSFSDKGMGPVPARWKGACEVGRDFKRSCCNRKIVGARIFYRGYEASAGSINGTSEFKSPRDQDGHGTHTAATVAGAAVPGADLFGYARGTARGMAPRARVAAYKVCWTGGCFSSDILAAVDRAVADGVDVLSISLGGGVSSYYRDSLSVAAFGAMEMGVFVACSAGNGGPDPISLTNVSPWITTVAASTMDRDFPATVELGGGANSTGVSLYRGRRNLSRSAYPVVYMGGNSSAPTRGRSASKERWIPRPSPARSSYATGISPRVRKASRQGRGGVGMILANTAANGEEPRRRQPPLAPVAVARPPGRIKRYAKSAPHPTATLTFQGTKVGIRRRRCRGLLLQRAQLPHLRNPQTDVVAPGEHPRAWSGAASPRAWPRTAAESASTSSPNSMSCPHVGGVAALIKPPTRVEPRAVKSALMTTAYVHDNTFRPLTDAATGGPSTPYDHGAGHIRPLKALDPGLVYDITPDDYFEFLCTQKLSPLQLKVFTKSSNRTCRHTLASAGDLNYPAISAVFTEQPASALSLHRTVTNVGPPASTYRVKVTPFKGADVIVEPKALHFTSQKQRLTYRVSFRTKSPQSAPEFGALTWTDGVHSVRSAVVLTWLPPLATCFFFFFAIVLAFFAIRGDGLQRRTYIVRVRAPENTSFVHSKDLTNWYRSFLPPIPANVADSRLIYTYSAAIVGFAANLTEEEVRYVEKKEDTLKVYPDRILSLLTTHTPAFLGLQAPHGFWDTNGMGKGVIIGVLDTGIKPDHPSFDGTGMPSPPPKWKGACKFEKPYCNNKLIGARKFTQGREEQPTDFVGHGTHTAGTAAGNFVKKANVLGNGNGTAVGMAPYAHIAMYQVCQSIGCYVSDILAGINAAINDGVDVLSLSLGGESQPFSDDMIAIGAFSAMEKGVFVSCAAGNSGPTHTTLSNEAPWILTVGASSMDRKIKATVKLGNGQEVEGESAFQPADFPSKMIPLVYPIGTQLSNCNRASLFSSNVTGKVVVCDRAGGPRIEIGTAVKEAGGAALVILNKEADGCTTLAEAHYLPASDVSYINGSKILSYLNSTDKPLATISFQGTSLGTSPAPVVTFFSSRGPSLQSPGILKPDIIGPGLNVVAAWPFQIGPSETNVTSTTFNMISGTSMSTPHLSGIAALIKGAHPDWSPAAIKSAIMTTSDTTDRDGKPIKDETLQPASFFAMGAGHVNPSKAANPGLVYDLRADDYIPYLCGLGYTDQQVEAITHRKINCATIKKISEAELNYPSIAVSLELGHLTVNRTLTNVEEERSTYTVAIDVPKDISVSVSPETLEFSKLKETKSFTVSLSWNPKTTTHTEGAFRWVSTKYVVRSPISHSATCFFFFFAIVLAFFAIRGDGLQRRTYIVRVRAPENTSFVRSKDLTNWYRSFLPPIPVNIADSRLIYTYSAAIVGFTANLTEDEVRYVEKKEDTLKVYPDRILSLLTTHTPEFLGLQARHGFWDTNGMGKGVIIGVLDTGIKPGHPSFDGTGMPPPPPKWKGACKFEKPYCNNKLIGAKKFTQGRGEDPTDFVGHGTHTAGTAAGNFVKKANVLGNGNGTAVGMAPYAHLAMYQVCQSIGCFESDILAGIDAAIDDGVDVLSLSLGGDSRPFSDDVIAIGAFSAMEKGVFVSCAAGNSGPTDSTLSNEAPWVLTVGASSMDRKIKATVKLGNGQEVEGESAFQPAHFPSKMIPLVYPIGAQISNCNHDSLFSTNVTGKMVVCDRAGPRIEIGAAVKEAGGAALVILTKRRRMHDACGSSLSPGIRRELYQRSKILSTSTRRINRSPQFLSKAPVRNFPAPVVTFFFSGPNLESPAILKPDIIGPGLNVVAAWPFQVGPSKTNVTSVTFNMISGTSMSTPHLSGIAALIKGAHPDGRRGDQVGYHDDIGYD</sequence>
<evidence type="ECO:0000259" key="12">
    <source>
        <dbReference type="Pfam" id="PF00082"/>
    </source>
</evidence>
<feature type="active site" description="Charge relay system" evidence="8 9">
    <location>
        <position position="930"/>
    </location>
</feature>
<keyword evidence="11" id="KW-0812">Transmembrane</keyword>
<dbReference type="PROSITE" id="PS00136">
    <property type="entry name" value="SUBTILASE_ASP"/>
    <property type="match status" value="2"/>
</dbReference>
<evidence type="ECO:0000256" key="4">
    <source>
        <dbReference type="ARBA" id="ARBA00022729"/>
    </source>
</evidence>
<feature type="compositionally biased region" description="Polar residues" evidence="10">
    <location>
        <begin position="509"/>
        <end position="520"/>
    </location>
</feature>
<keyword evidence="4" id="KW-0732">Signal</keyword>
<dbReference type="CDD" id="cd04852">
    <property type="entry name" value="Peptidases_S8_3"/>
    <property type="match status" value="3"/>
</dbReference>
<dbReference type="PROSITE" id="PS51892">
    <property type="entry name" value="SUBTILASE"/>
    <property type="match status" value="3"/>
</dbReference>
<keyword evidence="11" id="KW-1133">Transmembrane helix</keyword>
<evidence type="ECO:0000256" key="5">
    <source>
        <dbReference type="ARBA" id="ARBA00022801"/>
    </source>
</evidence>
<dbReference type="InterPro" id="IPR015500">
    <property type="entry name" value="Peptidase_S8_subtilisin-rel"/>
</dbReference>
<feature type="domain" description="Peptidase S8/S53" evidence="12">
    <location>
        <begin position="112"/>
        <end position="362"/>
    </location>
</feature>
<dbReference type="GO" id="GO:0005576">
    <property type="term" value="C:extracellular region"/>
    <property type="evidence" value="ECO:0007669"/>
    <property type="project" value="UniProtKB-SubCell"/>
</dbReference>
<dbReference type="PRINTS" id="PR00723">
    <property type="entry name" value="SUBTILISIN"/>
</dbReference>
<dbReference type="PANTHER" id="PTHR10795">
    <property type="entry name" value="PROPROTEIN CONVERTASE SUBTILISIN/KEXIN"/>
    <property type="match status" value="1"/>
</dbReference>
<dbReference type="Proteomes" id="UP000092600">
    <property type="component" value="Unassembled WGS sequence"/>
</dbReference>
<dbReference type="InterPro" id="IPR000209">
    <property type="entry name" value="Peptidase_S8/S53_dom"/>
</dbReference>
<protein>
    <submittedName>
        <fullName evidence="16">Subtilisin-like protease SBT1.7</fullName>
    </submittedName>
</protein>
<evidence type="ECO:0000256" key="2">
    <source>
        <dbReference type="ARBA" id="ARBA00011073"/>
    </source>
</evidence>
<feature type="domain" description="Inhibitor I9" evidence="14">
    <location>
        <begin position="4"/>
        <end position="85"/>
    </location>
</feature>
<dbReference type="InterPro" id="IPR041469">
    <property type="entry name" value="Subtilisin-like_FN3"/>
</dbReference>
<dbReference type="Pfam" id="PF02225">
    <property type="entry name" value="PA"/>
    <property type="match status" value="1"/>
</dbReference>
<feature type="domain" description="Subtilisin-like protease fibronectin type-III" evidence="15">
    <location>
        <begin position="1368"/>
        <end position="1461"/>
    </location>
</feature>
<evidence type="ECO:0000313" key="17">
    <source>
        <dbReference type="Proteomes" id="UP000092600"/>
    </source>
</evidence>
<feature type="domain" description="Peptidase S8/S53" evidence="12">
    <location>
        <begin position="864"/>
        <end position="1294"/>
    </location>
</feature>
<feature type="domain" description="Peptidase S8/S53" evidence="12">
    <location>
        <begin position="1592"/>
        <end position="1997"/>
    </location>
</feature>
<feature type="domain" description="Subtilisin-like protease fibronectin type-III" evidence="15">
    <location>
        <begin position="632"/>
        <end position="728"/>
    </location>
</feature>
<keyword evidence="11" id="KW-0472">Membrane</keyword>
<dbReference type="InterPro" id="IPR045051">
    <property type="entry name" value="SBT"/>
</dbReference>
<dbReference type="Gene3D" id="3.40.50.200">
    <property type="entry name" value="Peptidase S8/S53 domain"/>
    <property type="match status" value="3"/>
</dbReference>
<dbReference type="FunFam" id="3.40.50.200:FF:000006">
    <property type="entry name" value="Subtilisin-like protease SBT1.5"/>
    <property type="match status" value="2"/>
</dbReference>
<evidence type="ECO:0000259" key="14">
    <source>
        <dbReference type="Pfam" id="PF05922"/>
    </source>
</evidence>
<comment type="caution">
    <text evidence="16">The sequence shown here is derived from an EMBL/GenBank/DDBJ whole genome shotgun (WGS) entry which is preliminary data.</text>
</comment>
<keyword evidence="3 9" id="KW-0645">Protease</keyword>
<dbReference type="Pfam" id="PF17766">
    <property type="entry name" value="fn3_6"/>
    <property type="match status" value="2"/>
</dbReference>
<feature type="domain" description="Peptidase S8/S53" evidence="12">
    <location>
        <begin position="481"/>
        <end position="563"/>
    </location>
</feature>
<dbReference type="SUPFAM" id="SSF52743">
    <property type="entry name" value="Subtilisin-like"/>
    <property type="match status" value="3"/>
</dbReference>
<feature type="domain" description="PA" evidence="13">
    <location>
        <begin position="1088"/>
        <end position="1170"/>
    </location>
</feature>
<dbReference type="Pfam" id="PF00082">
    <property type="entry name" value="Peptidase_S8"/>
    <property type="match status" value="4"/>
</dbReference>
<comment type="subcellular location">
    <subcellularLocation>
        <location evidence="1">Secreted</location>
    </subcellularLocation>
</comment>
<evidence type="ECO:0000256" key="8">
    <source>
        <dbReference type="PIRSR" id="PIRSR615500-1"/>
    </source>
</evidence>
<dbReference type="InterPro" id="IPR003137">
    <property type="entry name" value="PA_domain"/>
</dbReference>
<dbReference type="Gene3D" id="2.60.40.2310">
    <property type="match status" value="2"/>
</dbReference>
<accession>A0A199UYS1</accession>
<feature type="active site" description="Charge relay system" evidence="9">
    <location>
        <position position="1601"/>
    </location>
</feature>
<comment type="similarity">
    <text evidence="2 9">Belongs to the peptidase S8 family.</text>
</comment>
<name>A0A199UYS1_ANACO</name>
<proteinExistence type="inferred from homology"/>
<feature type="domain" description="Inhibitor I9" evidence="14">
    <location>
        <begin position="761"/>
        <end position="840"/>
    </location>
</feature>
<dbReference type="InterPro" id="IPR036852">
    <property type="entry name" value="Peptidase_S8/S53_dom_sf"/>
</dbReference>
<feature type="active site" description="Charge relay system" evidence="9">
    <location>
        <position position="192"/>
    </location>
</feature>
<feature type="active site" description="Charge relay system" evidence="8 9">
    <location>
        <position position="873"/>
    </location>
</feature>
<reference evidence="16 17" key="1">
    <citation type="journal article" date="2016" name="DNA Res.">
        <title>The draft genome of MD-2 pineapple using hybrid error correction of long reads.</title>
        <authorList>
            <person name="Redwan R.M."/>
            <person name="Saidin A."/>
            <person name="Kumar S.V."/>
        </authorList>
    </citation>
    <scope>NUCLEOTIDE SEQUENCE [LARGE SCALE GENOMIC DNA]</scope>
    <source>
        <strain evidence="17">cv. MD2</strain>
        <tissue evidence="16">Leaf</tissue>
    </source>
</reference>
<evidence type="ECO:0000256" key="7">
    <source>
        <dbReference type="ARBA" id="ARBA00023180"/>
    </source>
</evidence>
<dbReference type="Gene3D" id="3.50.30.30">
    <property type="match status" value="3"/>
</dbReference>
<evidence type="ECO:0000256" key="3">
    <source>
        <dbReference type="ARBA" id="ARBA00022670"/>
    </source>
</evidence>
<dbReference type="CDD" id="cd02120">
    <property type="entry name" value="PA_subtilisin_like"/>
    <property type="match status" value="3"/>
</dbReference>
<feature type="active site" description="Charge relay system" evidence="9">
    <location>
        <position position="1978"/>
    </location>
</feature>
<keyword evidence="7" id="KW-0325">Glycoprotein</keyword>
<keyword evidence="6 9" id="KW-0720">Serine protease</keyword>
<evidence type="ECO:0000259" key="13">
    <source>
        <dbReference type="Pfam" id="PF02225"/>
    </source>
</evidence>
<gene>
    <name evidence="16" type="ORF">ACMD2_22226</name>
</gene>
<evidence type="ECO:0000256" key="11">
    <source>
        <dbReference type="SAM" id="Phobius"/>
    </source>
</evidence>
<evidence type="ECO:0000313" key="16">
    <source>
        <dbReference type="EMBL" id="OAY69766.1"/>
    </source>
</evidence>
<feature type="active site" description="Charge relay system" evidence="9">
    <location>
        <position position="518"/>
    </location>
</feature>
<dbReference type="EMBL" id="LSRQ01004247">
    <property type="protein sequence ID" value="OAY69766.1"/>
    <property type="molecule type" value="Genomic_DNA"/>
</dbReference>
<feature type="active site" description="Charge relay system" evidence="9">
    <location>
        <position position="119"/>
    </location>
</feature>
<feature type="transmembrane region" description="Helical" evidence="11">
    <location>
        <begin position="731"/>
        <end position="752"/>
    </location>
</feature>
<dbReference type="InterPro" id="IPR010259">
    <property type="entry name" value="S8pro/Inhibitor_I9"/>
</dbReference>
<dbReference type="FunFam" id="3.50.30.30:FF:000005">
    <property type="entry name" value="subtilisin-like protease SBT1.5"/>
    <property type="match status" value="1"/>
</dbReference>
<evidence type="ECO:0000256" key="1">
    <source>
        <dbReference type="ARBA" id="ARBA00004613"/>
    </source>
</evidence>
<feature type="region of interest" description="Disordered" evidence="10">
    <location>
        <begin position="481"/>
        <end position="520"/>
    </location>
</feature>
<evidence type="ECO:0000256" key="6">
    <source>
        <dbReference type="ARBA" id="ARBA00022825"/>
    </source>
</evidence>
<evidence type="ECO:0000259" key="15">
    <source>
        <dbReference type="Pfam" id="PF17766"/>
    </source>
</evidence>
<feature type="domain" description="Inhibitor I9" evidence="14">
    <location>
        <begin position="1489"/>
        <end position="1568"/>
    </location>
</feature>
<dbReference type="InterPro" id="IPR037045">
    <property type="entry name" value="S8pro/Inhibitor_I9_sf"/>
</dbReference>
<feature type="active site" description="Charge relay system" evidence="8 9">
    <location>
        <position position="1254"/>
    </location>
</feature>
<dbReference type="GO" id="GO:0006508">
    <property type="term" value="P:proteolysis"/>
    <property type="evidence" value="ECO:0007669"/>
    <property type="project" value="UniProtKB-KW"/>
</dbReference>
<dbReference type="InterPro" id="IPR023827">
    <property type="entry name" value="Peptidase_S8_Asp-AS"/>
</dbReference>
<evidence type="ECO:0000256" key="10">
    <source>
        <dbReference type="SAM" id="MobiDB-lite"/>
    </source>
</evidence>
<feature type="region of interest" description="Disordered" evidence="10">
    <location>
        <begin position="359"/>
        <end position="385"/>
    </location>
</feature>
<keyword evidence="5 9" id="KW-0378">Hydrolase</keyword>
<evidence type="ECO:0000256" key="9">
    <source>
        <dbReference type="PROSITE-ProRule" id="PRU01240"/>
    </source>
</evidence>
<organism evidence="16 17">
    <name type="scientific">Ananas comosus</name>
    <name type="common">Pineapple</name>
    <name type="synonym">Ananas ananas</name>
    <dbReference type="NCBI Taxonomy" id="4615"/>
    <lineage>
        <taxon>Eukaryota</taxon>
        <taxon>Viridiplantae</taxon>
        <taxon>Streptophyta</taxon>
        <taxon>Embryophyta</taxon>
        <taxon>Tracheophyta</taxon>
        <taxon>Spermatophyta</taxon>
        <taxon>Magnoliopsida</taxon>
        <taxon>Liliopsida</taxon>
        <taxon>Poales</taxon>
        <taxon>Bromeliaceae</taxon>
        <taxon>Bromelioideae</taxon>
        <taxon>Ananas</taxon>
    </lineage>
</organism>
<dbReference type="InterPro" id="IPR034197">
    <property type="entry name" value="Peptidases_S8_3"/>
</dbReference>